<dbReference type="Pfam" id="PF02037">
    <property type="entry name" value="SAP"/>
    <property type="match status" value="1"/>
</dbReference>
<dbReference type="InterPro" id="IPR036361">
    <property type="entry name" value="SAP_dom_sf"/>
</dbReference>
<dbReference type="RefSeq" id="XP_013404173.1">
    <property type="nucleotide sequence ID" value="XM_013548719.1"/>
</dbReference>
<comment type="similarity">
    <text evidence="2">Belongs to the SAP domain-containing ribonucleoprotein family.</text>
</comment>
<dbReference type="GeneID" id="106169302"/>
<dbReference type="OrthoDB" id="5837849at2759"/>
<proteinExistence type="inferred from homology"/>
<dbReference type="Gene3D" id="1.10.720.30">
    <property type="entry name" value="SAP domain"/>
    <property type="match status" value="1"/>
</dbReference>
<evidence type="ECO:0000313" key="6">
    <source>
        <dbReference type="RefSeq" id="XP_013404173.1"/>
    </source>
</evidence>
<feature type="compositionally biased region" description="Low complexity" evidence="3">
    <location>
        <begin position="80"/>
        <end position="93"/>
    </location>
</feature>
<dbReference type="GO" id="GO:0005634">
    <property type="term" value="C:nucleus"/>
    <property type="evidence" value="ECO:0007669"/>
    <property type="project" value="TreeGrafter"/>
</dbReference>
<dbReference type="AlphaFoldDB" id="A0A1S3J1N5"/>
<feature type="domain" description="SAP" evidence="4">
    <location>
        <begin position="20"/>
        <end position="54"/>
    </location>
</feature>
<gene>
    <name evidence="6" type="primary">LOC106169302</name>
</gene>
<dbReference type="GO" id="GO:0016973">
    <property type="term" value="P:poly(A)+ mRNA export from nucleus"/>
    <property type="evidence" value="ECO:0007669"/>
    <property type="project" value="TreeGrafter"/>
</dbReference>
<dbReference type="InterPro" id="IPR052240">
    <property type="entry name" value="SAP_domain_ribonucleoprotein"/>
</dbReference>
<dbReference type="InParanoid" id="A0A1S3J1N5"/>
<dbReference type="SUPFAM" id="SSF68906">
    <property type="entry name" value="SAP domain"/>
    <property type="match status" value="1"/>
</dbReference>
<feature type="region of interest" description="Disordered" evidence="3">
    <location>
        <begin position="66"/>
        <end position="93"/>
    </location>
</feature>
<evidence type="ECO:0000256" key="1">
    <source>
        <dbReference type="ARBA" id="ARBA00022553"/>
    </source>
</evidence>
<keyword evidence="5" id="KW-1185">Reference proteome</keyword>
<sequence>MPVTTTPNSMADSALTLDDLQGMKVADLKTHLKNLGLPVSGNKADLVQRLQEHFASANEDLLNDDLDDVLTEDPPPKPAAQPTTATKKPVTVKPLQEKRQSVTLTNNAIGGGGDHVTKVSGMTDAERLAERAKKFGVVSEEAKKKLRAEKFGLPVPADTKTKTSGNITTAPAADLEKLKKRAERFGITTSSTLSNVDKQEKLLKRKERFGVVVGTTNSDVEEKKKKRAERFGLT</sequence>
<dbReference type="GO" id="GO:1990904">
    <property type="term" value="C:ribonucleoprotein complex"/>
    <property type="evidence" value="ECO:0007669"/>
    <property type="project" value="UniProtKB-KW"/>
</dbReference>
<dbReference type="KEGG" id="lak:106169302"/>
<name>A0A1S3J1N5_LINAN</name>
<dbReference type="FunCoup" id="A0A1S3J1N5">
    <property type="interactions" value="1092"/>
</dbReference>
<dbReference type="STRING" id="7574.A0A1S3J1N5"/>
<protein>
    <submittedName>
        <fullName evidence="6">SAP domain-containing ribonucleoprotein</fullName>
    </submittedName>
</protein>
<keyword evidence="1" id="KW-0597">Phosphoprotein</keyword>
<reference evidence="6" key="1">
    <citation type="submission" date="2025-08" db="UniProtKB">
        <authorList>
            <consortium name="RefSeq"/>
        </authorList>
    </citation>
    <scope>IDENTIFICATION</scope>
    <source>
        <tissue evidence="6">Gonads</tissue>
    </source>
</reference>
<organism evidence="5 6">
    <name type="scientific">Lingula anatina</name>
    <name type="common">Brachiopod</name>
    <name type="synonym">Lingula unguis</name>
    <dbReference type="NCBI Taxonomy" id="7574"/>
    <lineage>
        <taxon>Eukaryota</taxon>
        <taxon>Metazoa</taxon>
        <taxon>Spiralia</taxon>
        <taxon>Lophotrochozoa</taxon>
        <taxon>Brachiopoda</taxon>
        <taxon>Linguliformea</taxon>
        <taxon>Lingulata</taxon>
        <taxon>Lingulida</taxon>
        <taxon>Linguloidea</taxon>
        <taxon>Lingulidae</taxon>
        <taxon>Lingula</taxon>
    </lineage>
</organism>
<dbReference type="InterPro" id="IPR003034">
    <property type="entry name" value="SAP_dom"/>
</dbReference>
<dbReference type="PROSITE" id="PS50800">
    <property type="entry name" value="SAP"/>
    <property type="match status" value="1"/>
</dbReference>
<evidence type="ECO:0000256" key="2">
    <source>
        <dbReference type="ARBA" id="ARBA00046328"/>
    </source>
</evidence>
<dbReference type="PANTHER" id="PTHR46551:SF1">
    <property type="entry name" value="SAP DOMAIN-CONTAINING RIBONUCLEOPROTEIN"/>
    <property type="match status" value="1"/>
</dbReference>
<accession>A0A1S3J1N5</accession>
<dbReference type="Pfam" id="PF18592">
    <property type="entry name" value="Tho1_MOS11_C"/>
    <property type="match status" value="1"/>
</dbReference>
<evidence type="ECO:0000256" key="3">
    <source>
        <dbReference type="SAM" id="MobiDB-lite"/>
    </source>
</evidence>
<dbReference type="PANTHER" id="PTHR46551">
    <property type="entry name" value="SAP DOMAIN-CONTAINING RIBONUCLEOPROTEIN"/>
    <property type="match status" value="1"/>
</dbReference>
<dbReference type="InterPro" id="IPR040746">
    <property type="entry name" value="THO1_MOS11_C"/>
</dbReference>
<evidence type="ECO:0000313" key="5">
    <source>
        <dbReference type="Proteomes" id="UP000085678"/>
    </source>
</evidence>
<keyword evidence="6" id="KW-0687">Ribonucleoprotein</keyword>
<dbReference type="Proteomes" id="UP000085678">
    <property type="component" value="Unplaced"/>
</dbReference>
<evidence type="ECO:0000259" key="4">
    <source>
        <dbReference type="PROSITE" id="PS50800"/>
    </source>
</evidence>
<dbReference type="SMART" id="SM00513">
    <property type="entry name" value="SAP"/>
    <property type="match status" value="1"/>
</dbReference>